<dbReference type="InterPro" id="IPR029016">
    <property type="entry name" value="GAF-like_dom_sf"/>
</dbReference>
<evidence type="ECO:0000313" key="15">
    <source>
        <dbReference type="Proteomes" id="UP000284742"/>
    </source>
</evidence>
<evidence type="ECO:0000259" key="10">
    <source>
        <dbReference type="PROSITE" id="PS50110"/>
    </source>
</evidence>
<dbReference type="Gene3D" id="3.30.450.40">
    <property type="match status" value="1"/>
</dbReference>
<evidence type="ECO:0000259" key="9">
    <source>
        <dbReference type="PROSITE" id="PS50109"/>
    </source>
</evidence>
<dbReference type="InterPro" id="IPR004358">
    <property type="entry name" value="Sig_transdc_His_kin-like_C"/>
</dbReference>
<dbReference type="InterPro" id="IPR003661">
    <property type="entry name" value="HisK_dim/P_dom"/>
</dbReference>
<dbReference type="PANTHER" id="PTHR45339">
    <property type="entry name" value="HYBRID SIGNAL TRANSDUCTION HISTIDINE KINASE J"/>
    <property type="match status" value="1"/>
</dbReference>
<sequence length="859" mass="98654">MKRGGLMSLTENHTIAELLYENGKLSAELEAERFMLELITSLSSTELIDDGINTVLREVGEYTCADRAYVFEINEDYTTTNTYEWCKEGVTPQIDNLKGIPFESMPNWIHLFLQGENILIEELEDIKAEMPQEYGLLKFQNVQTLIAFPISVHEKLMGFVGVDNPDMKKSRLIRRLLSLLGYHIGVAVDAYKKECTKLEMASIKSRQKYRRNIEEIFCGAQIGIWSIIKQEGKEPVMEADANMRELLGLTKGSTSEECYRIWRDNIPSEYTEKVDNCVKETLEKGYADVIYPWNHPTRGKIWIRCGGVWPKDYEGIGVCIRGYHQDITKNIEREMRFRSLKAATSEIYYAIYNINLNTDYMEQISEPNKMYKIANDRGIASEKLMEFCTFQIHEDYQEEMRKFFDLSTLRERLKEKNFVSREYPNKQGIWRRALFIAQEKVPAESVTEVLYVTQIIDDYKQKELAYQQELVKALKEARIANDAKAEFLRKMSHDIRTPINGIMGMLDIEEKNWDDPERLKECHEKMKVTAGNLLHLVNDVLDMNKLETSRLEVEHKPFDIREVLRGCWTDLESQAEKMGLELEKSGVSEIECPHVVGSPMYFRQIFANILSNAVKYNKIHGKITLRVDMVSRTEDDVVYRFSVSDTGIGMSEEFQKHIFETFTQEDTGARTVYRGTGLGMAIAKKLVDALGGTIKIKSKKNVGSTFILVFPFAIDKDYENASVQSEPETPNVEGMHVLLVEDNELNMEIARYLLEEAGIQVTAAKNGQEALDIFEQSGEQEIDLILMDIMMPVMDGLEATRRIRTCTHPRGATVPIIAISANAFADDIQKAKNAGMNEHLAKPFEMEKVLRTISRYHKV</sequence>
<name>A0A395XNB4_9FIRM</name>
<dbReference type="PROSITE" id="PS50109">
    <property type="entry name" value="HIS_KIN"/>
    <property type="match status" value="1"/>
</dbReference>
<keyword evidence="5" id="KW-0418">Kinase</keyword>
<protein>
    <recommendedName>
        <fullName evidence="3">Stage 0 sporulation protein A homolog</fullName>
        <ecNumber evidence="2">2.7.13.3</ecNumber>
    </recommendedName>
</protein>
<dbReference type="InterPro" id="IPR011006">
    <property type="entry name" value="CheY-like_superfamily"/>
</dbReference>
<dbReference type="Pfam" id="PF02518">
    <property type="entry name" value="HATPase_c"/>
    <property type="match status" value="1"/>
</dbReference>
<dbReference type="Gene3D" id="3.30.565.10">
    <property type="entry name" value="Histidine kinase-like ATPase, C-terminal domain"/>
    <property type="match status" value="1"/>
</dbReference>
<evidence type="ECO:0000256" key="8">
    <source>
        <dbReference type="PROSITE-ProRule" id="PRU00169"/>
    </source>
</evidence>
<dbReference type="InterPro" id="IPR001789">
    <property type="entry name" value="Sig_transdc_resp-reg_receiver"/>
</dbReference>
<keyword evidence="4 8" id="KW-0597">Phosphoprotein</keyword>
<dbReference type="Gene3D" id="3.40.50.2300">
    <property type="match status" value="1"/>
</dbReference>
<dbReference type="SMART" id="SM00387">
    <property type="entry name" value="HATPase_c"/>
    <property type="match status" value="1"/>
</dbReference>
<dbReference type="InterPro" id="IPR005467">
    <property type="entry name" value="His_kinase_dom"/>
</dbReference>
<evidence type="ECO:0000313" key="14">
    <source>
        <dbReference type="Proteomes" id="UP000266376"/>
    </source>
</evidence>
<organism evidence="11 14">
    <name type="scientific">Dorea formicigenerans</name>
    <dbReference type="NCBI Taxonomy" id="39486"/>
    <lineage>
        <taxon>Bacteria</taxon>
        <taxon>Bacillati</taxon>
        <taxon>Bacillota</taxon>
        <taxon>Clostridia</taxon>
        <taxon>Lachnospirales</taxon>
        <taxon>Lachnospiraceae</taxon>
        <taxon>Dorea</taxon>
    </lineage>
</organism>
<evidence type="ECO:0000256" key="3">
    <source>
        <dbReference type="ARBA" id="ARBA00018672"/>
    </source>
</evidence>
<evidence type="ECO:0000313" key="12">
    <source>
        <dbReference type="EMBL" id="RHA71843.1"/>
    </source>
</evidence>
<feature type="modified residue" description="4-aspartylphosphate" evidence="8">
    <location>
        <position position="788"/>
    </location>
</feature>
<dbReference type="SUPFAM" id="SSF55874">
    <property type="entry name" value="ATPase domain of HSP90 chaperone/DNA topoisomerase II/histidine kinase"/>
    <property type="match status" value="1"/>
</dbReference>
<dbReference type="SMART" id="SM00448">
    <property type="entry name" value="REC"/>
    <property type="match status" value="1"/>
</dbReference>
<evidence type="ECO:0000256" key="2">
    <source>
        <dbReference type="ARBA" id="ARBA00012438"/>
    </source>
</evidence>
<dbReference type="Gene3D" id="3.30.450.20">
    <property type="entry name" value="PAS domain"/>
    <property type="match status" value="1"/>
</dbReference>
<dbReference type="EMBL" id="QSFS01000003">
    <property type="protein sequence ID" value="RHA71843.1"/>
    <property type="molecule type" value="Genomic_DNA"/>
</dbReference>
<dbReference type="InterPro" id="IPR036890">
    <property type="entry name" value="HATPase_C_sf"/>
</dbReference>
<gene>
    <name evidence="13" type="ORF">DW860_12465</name>
    <name evidence="12" type="ORF">DW924_04340</name>
    <name evidence="11" type="ORF">DWV67_03525</name>
</gene>
<dbReference type="Pfam" id="PF00072">
    <property type="entry name" value="Response_reg"/>
    <property type="match status" value="1"/>
</dbReference>
<dbReference type="SUPFAM" id="SSF55781">
    <property type="entry name" value="GAF domain-like"/>
    <property type="match status" value="1"/>
</dbReference>
<dbReference type="EC" id="2.7.13.3" evidence="2"/>
<dbReference type="InterPro" id="IPR036097">
    <property type="entry name" value="HisK_dim/P_sf"/>
</dbReference>
<reference evidence="14 15" key="1">
    <citation type="submission" date="2018-08" db="EMBL/GenBank/DDBJ databases">
        <title>A genome reference for cultivated species of the human gut microbiota.</title>
        <authorList>
            <person name="Zou Y."/>
            <person name="Xue W."/>
            <person name="Luo G."/>
        </authorList>
    </citation>
    <scope>NUCLEOTIDE SEQUENCE [LARGE SCALE GENOMIC DNA]</scope>
    <source>
        <strain evidence="11 14">AF12-11</strain>
        <strain evidence="13 15">AM37-5</strain>
        <strain evidence="12 16">AM42-8</strain>
    </source>
</reference>
<evidence type="ECO:0000256" key="4">
    <source>
        <dbReference type="ARBA" id="ARBA00022553"/>
    </source>
</evidence>
<dbReference type="PANTHER" id="PTHR45339:SF1">
    <property type="entry name" value="HYBRID SIGNAL TRANSDUCTION HISTIDINE KINASE J"/>
    <property type="match status" value="1"/>
</dbReference>
<keyword evidence="6" id="KW-0902">Two-component regulatory system</keyword>
<dbReference type="Proteomes" id="UP000284742">
    <property type="component" value="Unassembled WGS sequence"/>
</dbReference>
<proteinExistence type="predicted"/>
<dbReference type="PROSITE" id="PS50110">
    <property type="entry name" value="RESPONSE_REGULATORY"/>
    <property type="match status" value="1"/>
</dbReference>
<comment type="catalytic activity">
    <reaction evidence="1">
        <text>ATP + protein L-histidine = ADP + protein N-phospho-L-histidine.</text>
        <dbReference type="EC" id="2.7.13.3"/>
    </reaction>
</comment>
<evidence type="ECO:0000313" key="16">
    <source>
        <dbReference type="Proteomes" id="UP000285642"/>
    </source>
</evidence>
<dbReference type="GO" id="GO:0000155">
    <property type="term" value="F:phosphorelay sensor kinase activity"/>
    <property type="evidence" value="ECO:0007669"/>
    <property type="project" value="InterPro"/>
</dbReference>
<comment type="function">
    <text evidence="7">May play the central regulatory role in sporulation. It may be an element of the effector pathway responsible for the activation of sporulation genes in response to nutritional stress. Spo0A may act in concert with spo0H (a sigma factor) to control the expression of some genes that are critical to the sporulation process.</text>
</comment>
<evidence type="ECO:0000256" key="7">
    <source>
        <dbReference type="ARBA" id="ARBA00024867"/>
    </source>
</evidence>
<dbReference type="CDD" id="cd17546">
    <property type="entry name" value="REC_hyHK_CKI1_RcsC-like"/>
    <property type="match status" value="1"/>
</dbReference>
<dbReference type="CDD" id="cd00082">
    <property type="entry name" value="HisKA"/>
    <property type="match status" value="1"/>
</dbReference>
<evidence type="ECO:0000313" key="11">
    <source>
        <dbReference type="EMBL" id="RGW54813.1"/>
    </source>
</evidence>
<evidence type="ECO:0000256" key="1">
    <source>
        <dbReference type="ARBA" id="ARBA00000085"/>
    </source>
</evidence>
<dbReference type="Pfam" id="PF00512">
    <property type="entry name" value="HisKA"/>
    <property type="match status" value="1"/>
</dbReference>
<dbReference type="Proteomes" id="UP000285642">
    <property type="component" value="Unassembled WGS sequence"/>
</dbReference>
<evidence type="ECO:0000313" key="13">
    <source>
        <dbReference type="EMBL" id="RHC04693.1"/>
    </source>
</evidence>
<dbReference type="RefSeq" id="WP_118359303.1">
    <property type="nucleotide sequence ID" value="NZ_QSHK01000010.1"/>
</dbReference>
<feature type="domain" description="Response regulatory" evidence="10">
    <location>
        <begin position="736"/>
        <end position="857"/>
    </location>
</feature>
<dbReference type="EMBL" id="QSHK01000010">
    <property type="protein sequence ID" value="RHC04693.1"/>
    <property type="molecule type" value="Genomic_DNA"/>
</dbReference>
<feature type="domain" description="Histidine kinase" evidence="9">
    <location>
        <begin position="490"/>
        <end position="714"/>
    </location>
</feature>
<dbReference type="SUPFAM" id="SSF47384">
    <property type="entry name" value="Homodimeric domain of signal transducing histidine kinase"/>
    <property type="match status" value="1"/>
</dbReference>
<dbReference type="SMART" id="SM00388">
    <property type="entry name" value="HisKA"/>
    <property type="match status" value="1"/>
</dbReference>
<dbReference type="EMBL" id="QSAJ01000006">
    <property type="protein sequence ID" value="RGW54813.1"/>
    <property type="molecule type" value="Genomic_DNA"/>
</dbReference>
<keyword evidence="5" id="KW-0808">Transferase</keyword>
<dbReference type="Gene3D" id="1.10.287.130">
    <property type="match status" value="1"/>
</dbReference>
<dbReference type="AlphaFoldDB" id="A0A395XNB4"/>
<dbReference type="CDD" id="cd16922">
    <property type="entry name" value="HATPase_EvgS-ArcB-TorS-like"/>
    <property type="match status" value="1"/>
</dbReference>
<evidence type="ECO:0000256" key="6">
    <source>
        <dbReference type="ARBA" id="ARBA00023012"/>
    </source>
</evidence>
<dbReference type="InterPro" id="IPR003594">
    <property type="entry name" value="HATPase_dom"/>
</dbReference>
<dbReference type="Proteomes" id="UP000266376">
    <property type="component" value="Unassembled WGS sequence"/>
</dbReference>
<dbReference type="PRINTS" id="PR00344">
    <property type="entry name" value="BCTRLSENSOR"/>
</dbReference>
<accession>A0A395XNB4</accession>
<dbReference type="SUPFAM" id="SSF52172">
    <property type="entry name" value="CheY-like"/>
    <property type="match status" value="1"/>
</dbReference>
<comment type="caution">
    <text evidence="11">The sequence shown here is derived from an EMBL/GenBank/DDBJ whole genome shotgun (WGS) entry which is preliminary data.</text>
</comment>
<evidence type="ECO:0000256" key="5">
    <source>
        <dbReference type="ARBA" id="ARBA00022777"/>
    </source>
</evidence>